<dbReference type="RefSeq" id="WP_309851430.1">
    <property type="nucleotide sequence ID" value="NZ_BAAAIU010000003.1"/>
</dbReference>
<reference evidence="2" key="1">
    <citation type="submission" date="2023-07" db="EMBL/GenBank/DDBJ databases">
        <title>Sequencing the genomes of 1000 actinobacteria strains.</title>
        <authorList>
            <person name="Klenk H.-P."/>
        </authorList>
    </citation>
    <scope>NUCLEOTIDE SEQUENCE</scope>
    <source>
        <strain evidence="2">DSM 13988</strain>
    </source>
</reference>
<sequence length="449" mass="47326">MAPPLSSLTVPLSAGTAEELGLTAGTLGPLTAVAGALAWIREGRGFVGLGETARFTATGPGRFADLQAQFRAATGGAGQAPGLAGSGAFAFAKITYSKRSPVASELIVPRVVVGHPEASFSRTHGESVRPWLTILSTDPSEELTPELAHAEAVRLAALREPDRERSAADAVTPGALGEDEWVAAVATGVSTINQREVTKIVMARDVVVRTESPISRSELTRRLARAYDSCWTYSVDGLIGATPEMLIRVIDGHVQARVLAGTIDRQARPDATIDDARAEFLGSAKQVHEHRLAIESLVSELAPFAPELVHDSEPFVLELPNVWHLASDVSVKVGDDGRAPSALDLAEAVHPTAAVCGTPRLVASLIIRELERMDRGHYAGPVGWVDAAGNGEFGIALRGTVLDSPVSARVFGGCGIVAGSDPESELLESWAKMRPVLDAFGLERPSTRI</sequence>
<dbReference type="Pfam" id="PF00425">
    <property type="entry name" value="Chorismate_bind"/>
    <property type="match status" value="1"/>
</dbReference>
<evidence type="ECO:0000313" key="3">
    <source>
        <dbReference type="Proteomes" id="UP001247307"/>
    </source>
</evidence>
<dbReference type="AlphaFoldDB" id="A0AAE4C6C4"/>
<dbReference type="GO" id="GO:0009697">
    <property type="term" value="P:salicylic acid biosynthetic process"/>
    <property type="evidence" value="ECO:0007669"/>
    <property type="project" value="TreeGrafter"/>
</dbReference>
<dbReference type="Gene3D" id="3.60.120.10">
    <property type="entry name" value="Anthranilate synthase"/>
    <property type="match status" value="1"/>
</dbReference>
<name>A0AAE4C6C4_9MICC</name>
<dbReference type="InterPro" id="IPR015890">
    <property type="entry name" value="Chorismate_C"/>
</dbReference>
<evidence type="ECO:0000313" key="2">
    <source>
        <dbReference type="EMBL" id="MDR6892433.1"/>
    </source>
</evidence>
<dbReference type="Proteomes" id="UP001247307">
    <property type="component" value="Unassembled WGS sequence"/>
</dbReference>
<proteinExistence type="predicted"/>
<comment type="caution">
    <text evidence="2">The sequence shown here is derived from an EMBL/GenBank/DDBJ whole genome shotgun (WGS) entry which is preliminary data.</text>
</comment>
<evidence type="ECO:0000259" key="1">
    <source>
        <dbReference type="Pfam" id="PF00425"/>
    </source>
</evidence>
<dbReference type="PANTHER" id="PTHR42839:SF2">
    <property type="entry name" value="ISOCHORISMATE SYNTHASE ENTC"/>
    <property type="match status" value="1"/>
</dbReference>
<organism evidence="2 3">
    <name type="scientific">Falsarthrobacter nasiphocae</name>
    <dbReference type="NCBI Taxonomy" id="189863"/>
    <lineage>
        <taxon>Bacteria</taxon>
        <taxon>Bacillati</taxon>
        <taxon>Actinomycetota</taxon>
        <taxon>Actinomycetes</taxon>
        <taxon>Micrococcales</taxon>
        <taxon>Micrococcaceae</taxon>
        <taxon>Falsarthrobacter</taxon>
    </lineage>
</organism>
<dbReference type="SUPFAM" id="SSF56322">
    <property type="entry name" value="ADC synthase"/>
    <property type="match status" value="1"/>
</dbReference>
<feature type="domain" description="Chorismate-utilising enzyme C-terminal" evidence="1">
    <location>
        <begin position="178"/>
        <end position="432"/>
    </location>
</feature>
<keyword evidence="2" id="KW-0413">Isomerase</keyword>
<dbReference type="EC" id="5.4.4.2" evidence="2"/>
<dbReference type="InterPro" id="IPR005801">
    <property type="entry name" value="ADC_synthase"/>
</dbReference>
<dbReference type="EMBL" id="JAVDUI010000001">
    <property type="protein sequence ID" value="MDR6892433.1"/>
    <property type="molecule type" value="Genomic_DNA"/>
</dbReference>
<accession>A0AAE4C6C4</accession>
<protein>
    <submittedName>
        <fullName evidence="2">Menaquinone-specific isochorismate synthase</fullName>
        <ecNumber evidence="2">5.4.4.2</ecNumber>
    </submittedName>
</protein>
<dbReference type="GO" id="GO:0008909">
    <property type="term" value="F:isochorismate synthase activity"/>
    <property type="evidence" value="ECO:0007669"/>
    <property type="project" value="UniProtKB-EC"/>
</dbReference>
<gene>
    <name evidence="2" type="ORF">J2S35_001373</name>
</gene>
<dbReference type="PANTHER" id="PTHR42839">
    <property type="entry name" value="ISOCHORISMATE SYNTHASE ENTC"/>
    <property type="match status" value="1"/>
</dbReference>
<keyword evidence="3" id="KW-1185">Reference proteome</keyword>